<feature type="transmembrane region" description="Helical" evidence="1">
    <location>
        <begin position="50"/>
        <end position="73"/>
    </location>
</feature>
<name>A0A1I6I2Z2_9GAMM</name>
<protein>
    <submittedName>
        <fullName evidence="2">Uncharacterized protein</fullName>
    </submittedName>
</protein>
<keyword evidence="1" id="KW-0472">Membrane</keyword>
<evidence type="ECO:0000313" key="2">
    <source>
        <dbReference type="EMBL" id="SFR60998.1"/>
    </source>
</evidence>
<evidence type="ECO:0000313" key="3">
    <source>
        <dbReference type="Proteomes" id="UP000198644"/>
    </source>
</evidence>
<dbReference type="RefSeq" id="WP_092010963.1">
    <property type="nucleotide sequence ID" value="NZ_FOYW01000001.1"/>
</dbReference>
<dbReference type="Proteomes" id="UP000198644">
    <property type="component" value="Unassembled WGS sequence"/>
</dbReference>
<reference evidence="3" key="1">
    <citation type="submission" date="2016-10" db="EMBL/GenBank/DDBJ databases">
        <authorList>
            <person name="Varghese N."/>
            <person name="Submissions S."/>
        </authorList>
    </citation>
    <scope>NUCLEOTIDE SEQUENCE [LARGE SCALE GENOMIC DNA]</scope>
    <source>
        <strain evidence="3">CGMCC 1.9167</strain>
    </source>
</reference>
<gene>
    <name evidence="2" type="ORF">SAMN05216203_1756</name>
</gene>
<evidence type="ECO:0000256" key="1">
    <source>
        <dbReference type="SAM" id="Phobius"/>
    </source>
</evidence>
<feature type="transmembrane region" description="Helical" evidence="1">
    <location>
        <begin position="85"/>
        <end position="106"/>
    </location>
</feature>
<dbReference type="OrthoDB" id="6196596at2"/>
<dbReference type="STRING" id="650891.SAMN05216203_1756"/>
<feature type="transmembrane region" description="Helical" evidence="1">
    <location>
        <begin position="21"/>
        <end position="38"/>
    </location>
</feature>
<sequence length="111" mass="12336">MTGRPSDNQHPWRRPLLTAEFTALAVLVGSMLLFSSWGSAETPIHPGWLLIPAAASLVVFLSFLGLMYLRWVAAAGPGRQTRQQWLFYLLALTLLGVWAFAIVQTWNSLPV</sequence>
<dbReference type="EMBL" id="FOYW01000001">
    <property type="protein sequence ID" value="SFR60998.1"/>
    <property type="molecule type" value="Genomic_DNA"/>
</dbReference>
<keyword evidence="1" id="KW-1133">Transmembrane helix</keyword>
<keyword evidence="1" id="KW-0812">Transmembrane</keyword>
<proteinExistence type="predicted"/>
<keyword evidence="3" id="KW-1185">Reference proteome</keyword>
<organism evidence="2 3">
    <name type="scientific">Marinobacter daqiaonensis</name>
    <dbReference type="NCBI Taxonomy" id="650891"/>
    <lineage>
        <taxon>Bacteria</taxon>
        <taxon>Pseudomonadati</taxon>
        <taxon>Pseudomonadota</taxon>
        <taxon>Gammaproteobacteria</taxon>
        <taxon>Pseudomonadales</taxon>
        <taxon>Marinobacteraceae</taxon>
        <taxon>Marinobacter</taxon>
    </lineage>
</organism>
<accession>A0A1I6I2Z2</accession>
<dbReference type="AlphaFoldDB" id="A0A1I6I2Z2"/>